<reference evidence="2 3" key="1">
    <citation type="submission" date="2017-06" db="EMBL/GenBank/DDBJ databases">
        <authorList>
            <person name="Kim H.J."/>
            <person name="Triplett B.A."/>
        </authorList>
    </citation>
    <scope>NUCLEOTIDE SEQUENCE [LARGE SCALE GENOMIC DNA]</scope>
    <source>
        <strain evidence="2 3">DSM 25597</strain>
    </source>
</reference>
<dbReference type="EMBL" id="FZNY01000001">
    <property type="protein sequence ID" value="SNR48835.1"/>
    <property type="molecule type" value="Genomic_DNA"/>
</dbReference>
<dbReference type="Proteomes" id="UP000198379">
    <property type="component" value="Unassembled WGS sequence"/>
</dbReference>
<keyword evidence="1" id="KW-1133">Transmembrane helix</keyword>
<feature type="transmembrane region" description="Helical" evidence="1">
    <location>
        <begin position="169"/>
        <end position="187"/>
    </location>
</feature>
<feature type="transmembrane region" description="Helical" evidence="1">
    <location>
        <begin position="208"/>
        <end position="226"/>
    </location>
</feature>
<keyword evidence="1" id="KW-0472">Membrane</keyword>
<protein>
    <submittedName>
        <fullName evidence="2">Patatin-like phospholipase</fullName>
    </submittedName>
</protein>
<sequence>MTKKLVSLIRGLRSATKDFTKSSFLSLLVLGLILLILFKMDQAYTMMVYMLEEDKSSLFLCFFFVNALAVTLSHYPIYTYYSQGFNKSKDAITWEDKRIKFSIFKKFNFSYPYFIYRLDTKDYKMSVTANVLRYCIGIVIYAVWVIFIYKSVRPNLLFNDQLGLSLQAIAWIIGVFFMFPIIIYSIIKYRIVKDKIVNKTALYTRITRYYFLATLLSVILLTYILISDTIFSRYGFILVMLCTYCMMFCYVFFRLVRSKTSDVYDSLDPKNKLRIFIKALTFFENPLRYLQTFVFVFVIAMLLITYWSMMALLGGELGNNVIPILLVYLFAYYWIIANVGKYLFVANSPLKVKSRSGKKIKYCDTRTYKLTFLGITLLAVLAFVSFFFAEQKTHEIETVANVTSASKVIDEATFIKAVKEIKEDRVFFVSSYGGGLKANAWTINVLQKIQEETNHDFLNQTISLSGASGGSLGLAIYTGLYAHYGTDDTLLRKKIDAISREDYASADLTFTLGLDLYRKLWPLTNGLGLQDRSYYSMIKYQNFIEETPDRKILSDIAYRQYWADAFKNEKNGAKGYFPSLIMNTAGVRANRGILWSVKDSLSFDAIFSNADNLADLYKNKDKTLPYYQAVSMTNRFPGLSPAAKIKGYGHYMDAGVIDNSGLLGNLDVFNYLRNQTKDSLFSNKKVVFIDIINSKTLYLDHLMDEFIEGGFDVRSIDESEKDNIVVNLTTALNYNKIPKYLSDFFTNWGKSPHTTTTSLQGKVAYYPIYLPHKITVKDIEKHISGTYDKSKKQQLDTLLSKHNEKILTMTGTDTIGFFDKWQYYEPTLSRHMGESSYKYMKRMLDSNEYINKVINEVNGSKKAH</sequence>
<feature type="transmembrane region" description="Helical" evidence="1">
    <location>
        <begin position="21"/>
        <end position="37"/>
    </location>
</feature>
<dbReference type="OrthoDB" id="1488930at2"/>
<dbReference type="AlphaFoldDB" id="A0A238WQM5"/>
<feature type="transmembrane region" description="Helical" evidence="1">
    <location>
        <begin position="367"/>
        <end position="389"/>
    </location>
</feature>
<organism evidence="2 3">
    <name type="scientific">Dokdonia pacifica</name>
    <dbReference type="NCBI Taxonomy" id="1627892"/>
    <lineage>
        <taxon>Bacteria</taxon>
        <taxon>Pseudomonadati</taxon>
        <taxon>Bacteroidota</taxon>
        <taxon>Flavobacteriia</taxon>
        <taxon>Flavobacteriales</taxon>
        <taxon>Flavobacteriaceae</taxon>
        <taxon>Dokdonia</taxon>
    </lineage>
</organism>
<feature type="transmembrane region" description="Helical" evidence="1">
    <location>
        <begin position="232"/>
        <end position="253"/>
    </location>
</feature>
<evidence type="ECO:0000313" key="2">
    <source>
        <dbReference type="EMBL" id="SNR48835.1"/>
    </source>
</evidence>
<feature type="transmembrane region" description="Helical" evidence="1">
    <location>
        <begin position="57"/>
        <end position="78"/>
    </location>
</feature>
<keyword evidence="1" id="KW-0812">Transmembrane</keyword>
<gene>
    <name evidence="2" type="ORF">SAMN06265376_1011363</name>
</gene>
<keyword evidence="3" id="KW-1185">Reference proteome</keyword>
<proteinExistence type="predicted"/>
<feature type="transmembrane region" description="Helical" evidence="1">
    <location>
        <begin position="131"/>
        <end position="149"/>
    </location>
</feature>
<feature type="transmembrane region" description="Helical" evidence="1">
    <location>
        <begin position="321"/>
        <end position="346"/>
    </location>
</feature>
<name>A0A238WQM5_9FLAO</name>
<dbReference type="RefSeq" id="WP_089370620.1">
    <property type="nucleotide sequence ID" value="NZ_BMEP01000003.1"/>
</dbReference>
<evidence type="ECO:0000313" key="3">
    <source>
        <dbReference type="Proteomes" id="UP000198379"/>
    </source>
</evidence>
<accession>A0A238WQM5</accession>
<feature type="transmembrane region" description="Helical" evidence="1">
    <location>
        <begin position="289"/>
        <end position="309"/>
    </location>
</feature>
<evidence type="ECO:0000256" key="1">
    <source>
        <dbReference type="SAM" id="Phobius"/>
    </source>
</evidence>